<keyword evidence="3" id="KW-0378">Hydrolase</keyword>
<dbReference type="OrthoDB" id="442460at2759"/>
<keyword evidence="8" id="KW-1185">Reference proteome</keyword>
<dbReference type="Pfam" id="PF02902">
    <property type="entry name" value="Peptidase_C48"/>
    <property type="match status" value="1"/>
</dbReference>
<evidence type="ECO:0000256" key="1">
    <source>
        <dbReference type="ARBA" id="ARBA00005234"/>
    </source>
</evidence>
<dbReference type="EMBL" id="CM029045">
    <property type="protein sequence ID" value="KAG2600529.1"/>
    <property type="molecule type" value="Genomic_DNA"/>
</dbReference>
<dbReference type="Gene3D" id="3.30.310.130">
    <property type="entry name" value="Ubiquitin-related"/>
    <property type="match status" value="1"/>
</dbReference>
<feature type="region of interest" description="Disordered" evidence="5">
    <location>
        <begin position="104"/>
        <end position="133"/>
    </location>
</feature>
<protein>
    <recommendedName>
        <fullName evidence="6">Ubiquitin-like protease family profile domain-containing protein</fullName>
    </recommendedName>
</protein>
<dbReference type="AlphaFoldDB" id="A0A8T0SWR8"/>
<accession>A0A8T0SWR8</accession>
<dbReference type="Gene3D" id="1.10.418.20">
    <property type="match status" value="1"/>
</dbReference>
<dbReference type="Proteomes" id="UP000823388">
    <property type="component" value="Chromosome 5K"/>
</dbReference>
<evidence type="ECO:0000313" key="7">
    <source>
        <dbReference type="EMBL" id="KAG2600529.1"/>
    </source>
</evidence>
<reference evidence="7" key="1">
    <citation type="submission" date="2020-05" db="EMBL/GenBank/DDBJ databases">
        <title>WGS assembly of Panicum virgatum.</title>
        <authorList>
            <person name="Lovell J.T."/>
            <person name="Jenkins J."/>
            <person name="Shu S."/>
            <person name="Juenger T.E."/>
            <person name="Schmutz J."/>
        </authorList>
    </citation>
    <scope>NUCLEOTIDE SEQUENCE</scope>
    <source>
        <strain evidence="7">AP13</strain>
    </source>
</reference>
<proteinExistence type="inferred from homology"/>
<comment type="caution">
    <text evidence="7">The sequence shown here is derived from an EMBL/GenBank/DDBJ whole genome shotgun (WGS) entry which is preliminary data.</text>
</comment>
<feature type="region of interest" description="Disordered" evidence="5">
    <location>
        <begin position="557"/>
        <end position="576"/>
    </location>
</feature>
<dbReference type="GO" id="GO:0016926">
    <property type="term" value="P:protein desumoylation"/>
    <property type="evidence" value="ECO:0007669"/>
    <property type="project" value="UniProtKB-ARBA"/>
</dbReference>
<evidence type="ECO:0000256" key="4">
    <source>
        <dbReference type="ARBA" id="ARBA00022807"/>
    </source>
</evidence>
<sequence>MAAPKGGIAIDWQAMDPNFPAAELEVVSSLSPPFTPHPPAAASAHDDNDDGGGEVKFANSTDQELEAKIRYWEGKSQQGVLRKTHDNGEKMRALVGRMKKELERRRVDRQKKDDTVRRQAVQDKSTCGTMGDAYDFNPDDEVLDNTAGKHYKKLNCNSSTKTYTQVKGAACKEGNSLTHGKCAYPVMGPKKDGRIAKYSANHQLKTSARLPKSTDCELLDTDIDTRKKSTLRSCTTNPQEKNTVDSKGMSTKFLEENATCGSCKRLNLTKNKASASFKCKKDVFLLDDDDDTEHPKSAADVEISNKRDESKIYYPSRTDPEAVELTYSDMKCLEPEEYLKSPVINFCLQYLKKSRHRGDLYMFNTYFYSKLKEALSTLGDGDTQFSKLRRWWRNVDIFKKAYIILPINEMMHWSLIIVCMPTKEGDSGPVMLHMDSLGLHNSQKLFDTVARYLEAEWRHLQKDSSYDIPFSGMIWKHLSRNIKEEKVEVPRQRNEYDCGLFMLHYIDKFIQEAPERFTNGSLGMFGRKWFNREEASLLREGVRARLFDLFQTAEEDDGPSEAKWRAGDHSEGQDKDADTVMAAALESGCQMNGTLPAASSDMVIDEL</sequence>
<name>A0A8T0SWR8_PANVG</name>
<organism evidence="7 8">
    <name type="scientific">Panicum virgatum</name>
    <name type="common">Blackwell switchgrass</name>
    <dbReference type="NCBI Taxonomy" id="38727"/>
    <lineage>
        <taxon>Eukaryota</taxon>
        <taxon>Viridiplantae</taxon>
        <taxon>Streptophyta</taxon>
        <taxon>Embryophyta</taxon>
        <taxon>Tracheophyta</taxon>
        <taxon>Spermatophyta</taxon>
        <taxon>Magnoliopsida</taxon>
        <taxon>Liliopsida</taxon>
        <taxon>Poales</taxon>
        <taxon>Poaceae</taxon>
        <taxon>PACMAD clade</taxon>
        <taxon>Panicoideae</taxon>
        <taxon>Panicodae</taxon>
        <taxon>Paniceae</taxon>
        <taxon>Panicinae</taxon>
        <taxon>Panicum</taxon>
        <taxon>Panicum sect. Hiantes</taxon>
    </lineage>
</organism>
<evidence type="ECO:0000313" key="8">
    <source>
        <dbReference type="Proteomes" id="UP000823388"/>
    </source>
</evidence>
<gene>
    <name evidence="7" type="ORF">PVAP13_5KG525100</name>
</gene>
<dbReference type="GO" id="GO:0006508">
    <property type="term" value="P:proteolysis"/>
    <property type="evidence" value="ECO:0007669"/>
    <property type="project" value="UniProtKB-KW"/>
</dbReference>
<keyword evidence="2" id="KW-0645">Protease</keyword>
<evidence type="ECO:0000256" key="3">
    <source>
        <dbReference type="ARBA" id="ARBA00022801"/>
    </source>
</evidence>
<dbReference type="GO" id="GO:0008234">
    <property type="term" value="F:cysteine-type peptidase activity"/>
    <property type="evidence" value="ECO:0007669"/>
    <property type="project" value="UniProtKB-KW"/>
</dbReference>
<feature type="domain" description="Ubiquitin-like protease family profile" evidence="6">
    <location>
        <begin position="323"/>
        <end position="509"/>
    </location>
</feature>
<feature type="region of interest" description="Disordered" evidence="5">
    <location>
        <begin position="30"/>
        <end position="56"/>
    </location>
</feature>
<dbReference type="PANTHER" id="PTHR46915:SF14">
    <property type="entry name" value="UBIQUITIN-LIKE-SPECIFIC PROTEASE 1D"/>
    <property type="match status" value="1"/>
</dbReference>
<feature type="compositionally biased region" description="Basic and acidic residues" evidence="5">
    <location>
        <begin position="104"/>
        <end position="121"/>
    </location>
</feature>
<dbReference type="PANTHER" id="PTHR46915">
    <property type="entry name" value="UBIQUITIN-LIKE PROTEASE 4-RELATED"/>
    <property type="match status" value="1"/>
</dbReference>
<keyword evidence="4" id="KW-0788">Thiol protease</keyword>
<dbReference type="PROSITE" id="PS50600">
    <property type="entry name" value="ULP_PROTEASE"/>
    <property type="match status" value="1"/>
</dbReference>
<comment type="similarity">
    <text evidence="1">Belongs to the peptidase C48 family.</text>
</comment>
<dbReference type="InterPro" id="IPR003653">
    <property type="entry name" value="Peptidase_C48_C"/>
</dbReference>
<dbReference type="SUPFAM" id="SSF54001">
    <property type="entry name" value="Cysteine proteinases"/>
    <property type="match status" value="1"/>
</dbReference>
<evidence type="ECO:0000256" key="5">
    <source>
        <dbReference type="SAM" id="MobiDB-lite"/>
    </source>
</evidence>
<feature type="compositionally biased region" description="Basic and acidic residues" evidence="5">
    <location>
        <begin position="560"/>
        <end position="576"/>
    </location>
</feature>
<dbReference type="InterPro" id="IPR038765">
    <property type="entry name" value="Papain-like_cys_pep_sf"/>
</dbReference>
<evidence type="ECO:0000259" key="6">
    <source>
        <dbReference type="PROSITE" id="PS50600"/>
    </source>
</evidence>
<evidence type="ECO:0000256" key="2">
    <source>
        <dbReference type="ARBA" id="ARBA00022670"/>
    </source>
</evidence>